<proteinExistence type="predicted"/>
<dbReference type="Proteomes" id="UP000054217">
    <property type="component" value="Unassembled WGS sequence"/>
</dbReference>
<dbReference type="HOGENOM" id="CLU_2498773_0_0_1"/>
<keyword evidence="3" id="KW-1185">Reference proteome</keyword>
<reference evidence="3" key="2">
    <citation type="submission" date="2015-01" db="EMBL/GenBank/DDBJ databases">
        <title>Evolutionary Origins and Diversification of the Mycorrhizal Mutualists.</title>
        <authorList>
            <consortium name="DOE Joint Genome Institute"/>
            <consortium name="Mycorrhizal Genomics Consortium"/>
            <person name="Kohler A."/>
            <person name="Kuo A."/>
            <person name="Nagy L.G."/>
            <person name="Floudas D."/>
            <person name="Copeland A."/>
            <person name="Barry K.W."/>
            <person name="Cichocki N."/>
            <person name="Veneault-Fourrey C."/>
            <person name="LaButti K."/>
            <person name="Lindquist E.A."/>
            <person name="Lipzen A."/>
            <person name="Lundell T."/>
            <person name="Morin E."/>
            <person name="Murat C."/>
            <person name="Riley R."/>
            <person name="Ohm R."/>
            <person name="Sun H."/>
            <person name="Tunlid A."/>
            <person name="Henrissat B."/>
            <person name="Grigoriev I.V."/>
            <person name="Hibbett D.S."/>
            <person name="Martin F."/>
        </authorList>
    </citation>
    <scope>NUCLEOTIDE SEQUENCE [LARGE SCALE GENOMIC DNA]</scope>
    <source>
        <strain evidence="3">Marx 270</strain>
    </source>
</reference>
<name>A0A0C3N9J5_PISTI</name>
<organism evidence="2 3">
    <name type="scientific">Pisolithus tinctorius Marx 270</name>
    <dbReference type="NCBI Taxonomy" id="870435"/>
    <lineage>
        <taxon>Eukaryota</taxon>
        <taxon>Fungi</taxon>
        <taxon>Dikarya</taxon>
        <taxon>Basidiomycota</taxon>
        <taxon>Agaricomycotina</taxon>
        <taxon>Agaricomycetes</taxon>
        <taxon>Agaricomycetidae</taxon>
        <taxon>Boletales</taxon>
        <taxon>Sclerodermatineae</taxon>
        <taxon>Pisolithaceae</taxon>
        <taxon>Pisolithus</taxon>
    </lineage>
</organism>
<dbReference type="OrthoDB" id="9876299at2759"/>
<dbReference type="EMBL" id="KN832528">
    <property type="protein sequence ID" value="KIN92645.1"/>
    <property type="molecule type" value="Genomic_DNA"/>
</dbReference>
<accession>A0A0C3N9J5</accession>
<evidence type="ECO:0000313" key="1">
    <source>
        <dbReference type="EMBL" id="KIN92640.1"/>
    </source>
</evidence>
<evidence type="ECO:0000313" key="2">
    <source>
        <dbReference type="EMBL" id="KIN92645.1"/>
    </source>
</evidence>
<reference evidence="2" key="3">
    <citation type="submission" date="2015-02" db="EMBL/GenBank/DDBJ databases">
        <title>Evolutionary Origins and Diversification of the Mycorrhizal Mutualists.</title>
        <authorList>
            <consortium name="DOE Joint Genome Institute"/>
            <consortium name="Mycorrhizal Genomics Consortium"/>
            <person name="Kohler A."/>
            <person name="Kuo A."/>
            <person name="Nagy L.G."/>
            <person name="Floudas D."/>
            <person name="Copeland A."/>
            <person name="Barry K.W."/>
            <person name="Cichocki N."/>
            <person name="Veneault-Fourrey C."/>
            <person name="LaButti K."/>
            <person name="Lindquist E.A."/>
            <person name="Lipzen A."/>
            <person name="Lundell T."/>
            <person name="Morin E."/>
            <person name="Murat C."/>
            <person name="Riley R."/>
            <person name="Ohm R."/>
            <person name="Sun H."/>
            <person name="Tunlid A."/>
            <person name="Henrissat B."/>
            <person name="Grigoriev I.V."/>
            <person name="Hibbett D.S."/>
            <person name="Martin F."/>
        </authorList>
    </citation>
    <scope>NUCLEOTIDE SEQUENCE</scope>
    <source>
        <strain evidence="2">Marx 270</strain>
    </source>
</reference>
<gene>
    <name evidence="2" type="ORF">M404DRAFT_1009447</name>
    <name evidence="1" type="ORF">M404DRAFT_1009449</name>
</gene>
<dbReference type="EMBL" id="KN832533">
    <property type="protein sequence ID" value="KIN92640.1"/>
    <property type="molecule type" value="Genomic_DNA"/>
</dbReference>
<protein>
    <submittedName>
        <fullName evidence="2">Uncharacterized protein</fullName>
    </submittedName>
</protein>
<dbReference type="AlphaFoldDB" id="A0A0C3N9J5"/>
<reference evidence="2 3" key="1">
    <citation type="submission" date="2014-04" db="EMBL/GenBank/DDBJ databases">
        <authorList>
            <consortium name="DOE Joint Genome Institute"/>
            <person name="Kuo A."/>
            <person name="Kohler A."/>
            <person name="Costa M.D."/>
            <person name="Nagy L.G."/>
            <person name="Floudas D."/>
            <person name="Copeland A."/>
            <person name="Barry K.W."/>
            <person name="Cichocki N."/>
            <person name="Veneault-Fourrey C."/>
            <person name="LaButti K."/>
            <person name="Lindquist E.A."/>
            <person name="Lipzen A."/>
            <person name="Lundell T."/>
            <person name="Morin E."/>
            <person name="Murat C."/>
            <person name="Sun H."/>
            <person name="Tunlid A."/>
            <person name="Henrissat B."/>
            <person name="Grigoriev I.V."/>
            <person name="Hibbett D.S."/>
            <person name="Martin F."/>
            <person name="Nordberg H.P."/>
            <person name="Cantor M.N."/>
            <person name="Hua S.X."/>
        </authorList>
    </citation>
    <scope>NUCLEOTIDE SEQUENCE [LARGE SCALE GENOMIC DNA]</scope>
    <source>
        <strain evidence="2 3">Marx 270</strain>
    </source>
</reference>
<sequence length="86" mass="9359">MSDDMSSAARTSLVLACCDITTALSRDGLHYAFPVYHVVISPRCLAMSDSLVLNASTLEPTGRIGDPSVSLDAWRRHFDVNVFARS</sequence>
<evidence type="ECO:0000313" key="3">
    <source>
        <dbReference type="Proteomes" id="UP000054217"/>
    </source>
</evidence>